<dbReference type="SUPFAM" id="SSF52047">
    <property type="entry name" value="RNI-like"/>
    <property type="match status" value="1"/>
</dbReference>
<proteinExistence type="predicted"/>
<name>A0A1B6JHN1_9HEMI</name>
<evidence type="ECO:0000313" key="1">
    <source>
        <dbReference type="EMBL" id="JAS98806.1"/>
    </source>
</evidence>
<dbReference type="Gene3D" id="3.80.10.10">
    <property type="entry name" value="Ribonuclease Inhibitor"/>
    <property type="match status" value="1"/>
</dbReference>
<gene>
    <name evidence="1" type="ORF">g.8743</name>
</gene>
<sequence length="293" mass="34633">MFKHLFTKNPYKCYLSTQQKLWCETFSIKFHSKTSSERKQLGGYEYEEDTSGFKSKWRIPFIDRDNFWKSKFIVFGNKTFAGDLTRYNPANYQFFSIRQWRDFHAKEKMIFDQKVIEERVSVLGCELAAAHFVVYRGGGVKFYNHEWIRDDKKKNREYDEQLPNVYEAGYIVEGIDFSGTKILYEGLKNIEKLQSLKWLSFNGCPFFNTWCLDRISGEHSLNLEYLDISYTDISHQGLGALYRFDKLKTLVVEGLPDDPEYLLMYLELKKSFPELNIEGIESIEPDQREISGK</sequence>
<protein>
    <submittedName>
        <fullName evidence="1">Uncharacterized protein</fullName>
    </submittedName>
</protein>
<dbReference type="AlphaFoldDB" id="A0A1B6JHN1"/>
<dbReference type="EMBL" id="GECU01008900">
    <property type="protein sequence ID" value="JAS98806.1"/>
    <property type="molecule type" value="Transcribed_RNA"/>
</dbReference>
<organism evidence="1">
    <name type="scientific">Homalodisca liturata</name>
    <dbReference type="NCBI Taxonomy" id="320908"/>
    <lineage>
        <taxon>Eukaryota</taxon>
        <taxon>Metazoa</taxon>
        <taxon>Ecdysozoa</taxon>
        <taxon>Arthropoda</taxon>
        <taxon>Hexapoda</taxon>
        <taxon>Insecta</taxon>
        <taxon>Pterygota</taxon>
        <taxon>Neoptera</taxon>
        <taxon>Paraneoptera</taxon>
        <taxon>Hemiptera</taxon>
        <taxon>Auchenorrhyncha</taxon>
        <taxon>Membracoidea</taxon>
        <taxon>Cicadellidae</taxon>
        <taxon>Cicadellinae</taxon>
        <taxon>Proconiini</taxon>
        <taxon>Homalodisca</taxon>
    </lineage>
</organism>
<dbReference type="InterPro" id="IPR032675">
    <property type="entry name" value="LRR_dom_sf"/>
</dbReference>
<accession>A0A1B6JHN1</accession>
<reference evidence="1" key="1">
    <citation type="submission" date="2015-11" db="EMBL/GenBank/DDBJ databases">
        <title>De novo transcriptome assembly of four potential Pierce s Disease insect vectors from Arizona vineyards.</title>
        <authorList>
            <person name="Tassone E.E."/>
        </authorList>
    </citation>
    <scope>NUCLEOTIDE SEQUENCE</scope>
</reference>